<gene>
    <name evidence="6" type="ORF">MPSI1_001961</name>
</gene>
<keyword evidence="3" id="KW-0732">Signal</keyword>
<comment type="subcellular location">
    <subcellularLocation>
        <location evidence="1">Periplasm</location>
    </subcellularLocation>
</comment>
<protein>
    <recommendedName>
        <fullName evidence="5">Ca3427-like PBP 2 domain-containing protein</fullName>
    </recommendedName>
</protein>
<evidence type="ECO:0000256" key="2">
    <source>
        <dbReference type="ARBA" id="ARBA00010742"/>
    </source>
</evidence>
<dbReference type="InterPro" id="IPR054364">
    <property type="entry name" value="Ca3427-like_PBP2"/>
</dbReference>
<dbReference type="Gene3D" id="3.40.190.10">
    <property type="entry name" value="Periplasmic binding protein-like II"/>
    <property type="match status" value="2"/>
</dbReference>
<name>A0AAF0F6H4_9BASI</name>
<dbReference type="PANTHER" id="PTHR30024">
    <property type="entry name" value="ALIPHATIC SULFONATES-BINDING PROTEIN-RELATED"/>
    <property type="match status" value="1"/>
</dbReference>
<accession>A0AAF0F6H4</accession>
<dbReference type="AlphaFoldDB" id="A0AAF0F6H4"/>
<evidence type="ECO:0000256" key="1">
    <source>
        <dbReference type="ARBA" id="ARBA00004418"/>
    </source>
</evidence>
<evidence type="ECO:0000256" key="4">
    <source>
        <dbReference type="SAM" id="MobiDB-lite"/>
    </source>
</evidence>
<dbReference type="Proteomes" id="UP001214628">
    <property type="component" value="Chromosome 2"/>
</dbReference>
<dbReference type="EMBL" id="CP118376">
    <property type="protein sequence ID" value="WFD43300.1"/>
    <property type="molecule type" value="Genomic_DNA"/>
</dbReference>
<comment type="similarity">
    <text evidence="2">Belongs to the bacterial solute-binding protein SsuA/TauA family.</text>
</comment>
<evidence type="ECO:0000313" key="7">
    <source>
        <dbReference type="Proteomes" id="UP001214628"/>
    </source>
</evidence>
<dbReference type="PANTHER" id="PTHR30024:SF47">
    <property type="entry name" value="TAURINE-BINDING PERIPLASMIC PROTEIN"/>
    <property type="match status" value="1"/>
</dbReference>
<feature type="region of interest" description="Disordered" evidence="4">
    <location>
        <begin position="262"/>
        <end position="282"/>
    </location>
</feature>
<evidence type="ECO:0000259" key="5">
    <source>
        <dbReference type="Pfam" id="PF22384"/>
    </source>
</evidence>
<evidence type="ECO:0000256" key="3">
    <source>
        <dbReference type="ARBA" id="ARBA00022729"/>
    </source>
</evidence>
<dbReference type="Pfam" id="PF22384">
    <property type="entry name" value="PBP2_Ca3427_like"/>
    <property type="match status" value="1"/>
</dbReference>
<dbReference type="SUPFAM" id="SSF53850">
    <property type="entry name" value="Periplasmic binding protein-like II"/>
    <property type="match status" value="1"/>
</dbReference>
<organism evidence="6 7">
    <name type="scientific">Malassezia psittaci</name>
    <dbReference type="NCBI Taxonomy" id="1821823"/>
    <lineage>
        <taxon>Eukaryota</taxon>
        <taxon>Fungi</taxon>
        <taxon>Dikarya</taxon>
        <taxon>Basidiomycota</taxon>
        <taxon>Ustilaginomycotina</taxon>
        <taxon>Malasseziomycetes</taxon>
        <taxon>Malasseziales</taxon>
        <taxon>Malasseziaceae</taxon>
        <taxon>Malassezia</taxon>
    </lineage>
</organism>
<keyword evidence="7" id="KW-1185">Reference proteome</keyword>
<dbReference type="GO" id="GO:0042597">
    <property type="term" value="C:periplasmic space"/>
    <property type="evidence" value="ECO:0007669"/>
    <property type="project" value="UniProtKB-SubCell"/>
</dbReference>
<feature type="domain" description="Ca3427-like PBP 2" evidence="5">
    <location>
        <begin position="92"/>
        <end position="188"/>
    </location>
</feature>
<reference evidence="6" key="1">
    <citation type="submission" date="2023-02" db="EMBL/GenBank/DDBJ databases">
        <title>Mating type loci evolution in Malassezia.</title>
        <authorList>
            <person name="Coelho M.A."/>
        </authorList>
    </citation>
    <scope>NUCLEOTIDE SEQUENCE</scope>
    <source>
        <strain evidence="6">CBS 14136</strain>
    </source>
</reference>
<evidence type="ECO:0000313" key="6">
    <source>
        <dbReference type="EMBL" id="WFD43300.1"/>
    </source>
</evidence>
<sequence>MNSEVLRVGFVPEHFAAPLLKLAESEWGQSHLQLVEQPSGTGQMLTSLDANSSGGQMIDVAVALTEALIAGLAKGRDDYRLVGSYVRSSLNWAIITGTAKGADKYRTIADLRQAKVGVSRLGSGSHLMASVLALSQGWTDADGKVEKREFVVNNDFKTLREGVNQKPGEWFTTKPFQDSGEVRFVDSIPTPWPSWTIAASKVTVLDTRKTLLDEFLHKLHASIQSFANPETRAKKSLHAFIEDVHGYKPEDITEWASKVRWAGESTPDPDDSKPTDPKANETNAYTLSKGMLTHTLSVLENAGVLQRPTQGWDVSRFVDSSVTRIV</sequence>
<proteinExistence type="inferred from homology"/>
<feature type="compositionally biased region" description="Basic and acidic residues" evidence="4">
    <location>
        <begin position="270"/>
        <end position="279"/>
    </location>
</feature>